<proteinExistence type="predicted"/>
<evidence type="ECO:0000259" key="2">
    <source>
        <dbReference type="Pfam" id="PF20182"/>
    </source>
</evidence>
<dbReference type="Pfam" id="PF20182">
    <property type="entry name" value="DUF6545"/>
    <property type="match status" value="1"/>
</dbReference>
<dbReference type="EMBL" id="BONG01000037">
    <property type="protein sequence ID" value="GIF91873.1"/>
    <property type="molecule type" value="Genomic_DNA"/>
</dbReference>
<accession>A0A8J3NTL1</accession>
<organism evidence="3 4">
    <name type="scientific">Catellatospora chokoriensis</name>
    <dbReference type="NCBI Taxonomy" id="310353"/>
    <lineage>
        <taxon>Bacteria</taxon>
        <taxon>Bacillati</taxon>
        <taxon>Actinomycetota</taxon>
        <taxon>Actinomycetes</taxon>
        <taxon>Micromonosporales</taxon>
        <taxon>Micromonosporaceae</taxon>
        <taxon>Catellatospora</taxon>
    </lineage>
</organism>
<keyword evidence="1" id="KW-0812">Transmembrane</keyword>
<feature type="transmembrane region" description="Helical" evidence="1">
    <location>
        <begin position="141"/>
        <end position="157"/>
    </location>
</feature>
<dbReference type="InterPro" id="IPR050039">
    <property type="entry name" value="MAB_1171c-like"/>
</dbReference>
<keyword evidence="1" id="KW-1133">Transmembrane helix</keyword>
<dbReference type="RefSeq" id="WP_191837154.1">
    <property type="nucleotide sequence ID" value="NZ_BAAALB010000001.1"/>
</dbReference>
<protein>
    <recommendedName>
        <fullName evidence="2">DUF6545 domain-containing protein</fullName>
    </recommendedName>
</protein>
<feature type="transmembrane region" description="Helical" evidence="1">
    <location>
        <begin position="66"/>
        <end position="90"/>
    </location>
</feature>
<feature type="transmembrane region" description="Helical" evidence="1">
    <location>
        <begin position="34"/>
        <end position="54"/>
    </location>
</feature>
<keyword evidence="1" id="KW-0472">Membrane</keyword>
<name>A0A8J3NTL1_9ACTN</name>
<feature type="domain" description="DUF6545" evidence="2">
    <location>
        <begin position="246"/>
        <end position="382"/>
    </location>
</feature>
<dbReference type="Proteomes" id="UP000619293">
    <property type="component" value="Unassembled WGS sequence"/>
</dbReference>
<evidence type="ECO:0000256" key="1">
    <source>
        <dbReference type="SAM" id="Phobius"/>
    </source>
</evidence>
<keyword evidence="4" id="KW-1185">Reference proteome</keyword>
<dbReference type="NCBIfam" id="NF042915">
    <property type="entry name" value="MAB_1171c_fam"/>
    <property type="match status" value="1"/>
</dbReference>
<feature type="transmembrane region" description="Helical" evidence="1">
    <location>
        <begin position="177"/>
        <end position="195"/>
    </location>
</feature>
<dbReference type="AlphaFoldDB" id="A0A8J3NTL1"/>
<feature type="transmembrane region" description="Helical" evidence="1">
    <location>
        <begin position="102"/>
        <end position="121"/>
    </location>
</feature>
<sequence length="409" mass="44403">MIPWLTSGAFLLAAVVVGAVLARRPQARTPAGKALLTWNLFGAVAQIVTIHPVYHAVGSLVGHHNTAIVISHGLGLVAAFFAEIMMLCWTRDADGTRAAARSRAAVTGGAIAALAVLFALTPEVADTPSSWRLDNIERPTVALYSVVYALAYSWVLLDLCRLSVRYARMVVTPQTRIGLRLFTVGTAFGLAYQLMAAVDGLVGVTGHRLPAHTPLSLALVCVGVVLLCLGAVVPLVTTAVIEFARRCRQAWLCHRMEPLYRDLATEYPQVLKGPVRYGTTGWLVNWYGNGRRLMQRTIEIHDGLSELRPWMDDLAYRVGATEAMKEGFDAEAVALVAQSVQVADALRTRRGGAPGHRIHVEMVEVAKDHEAVWLARLAQTYRTRLVDHTLDALASRRDPAAAAAVRNPS</sequence>
<comment type="caution">
    <text evidence="3">The sequence shown here is derived from an EMBL/GenBank/DDBJ whole genome shotgun (WGS) entry which is preliminary data.</text>
</comment>
<feature type="transmembrane region" description="Helical" evidence="1">
    <location>
        <begin position="215"/>
        <end position="241"/>
    </location>
</feature>
<gene>
    <name evidence="3" type="ORF">Cch02nite_53170</name>
</gene>
<feature type="transmembrane region" description="Helical" evidence="1">
    <location>
        <begin position="6"/>
        <end position="22"/>
    </location>
</feature>
<evidence type="ECO:0000313" key="3">
    <source>
        <dbReference type="EMBL" id="GIF91873.1"/>
    </source>
</evidence>
<evidence type="ECO:0000313" key="4">
    <source>
        <dbReference type="Proteomes" id="UP000619293"/>
    </source>
</evidence>
<dbReference type="InterPro" id="IPR046675">
    <property type="entry name" value="DUF6545"/>
</dbReference>
<reference evidence="3 4" key="1">
    <citation type="submission" date="2021-01" db="EMBL/GenBank/DDBJ databases">
        <title>Whole genome shotgun sequence of Catellatospora chokoriensis NBRC 107358.</title>
        <authorList>
            <person name="Komaki H."/>
            <person name="Tamura T."/>
        </authorList>
    </citation>
    <scope>NUCLEOTIDE SEQUENCE [LARGE SCALE GENOMIC DNA]</scope>
    <source>
        <strain evidence="3 4">NBRC 107358</strain>
    </source>
</reference>